<evidence type="ECO:0000256" key="2">
    <source>
        <dbReference type="SAM" id="Phobius"/>
    </source>
</evidence>
<organism evidence="4 5">
    <name type="scientific">Mollisia scopiformis</name>
    <name type="common">Conifer needle endophyte fungus</name>
    <name type="synonym">Phialocephala scopiformis</name>
    <dbReference type="NCBI Taxonomy" id="149040"/>
    <lineage>
        <taxon>Eukaryota</taxon>
        <taxon>Fungi</taxon>
        <taxon>Dikarya</taxon>
        <taxon>Ascomycota</taxon>
        <taxon>Pezizomycotina</taxon>
        <taxon>Leotiomycetes</taxon>
        <taxon>Helotiales</taxon>
        <taxon>Mollisiaceae</taxon>
        <taxon>Mollisia</taxon>
    </lineage>
</organism>
<dbReference type="GO" id="GO:0000324">
    <property type="term" value="C:fungal-type vacuole"/>
    <property type="evidence" value="ECO:0007669"/>
    <property type="project" value="TreeGrafter"/>
</dbReference>
<feature type="region of interest" description="Disordered" evidence="1">
    <location>
        <begin position="31"/>
        <end position="80"/>
    </location>
</feature>
<dbReference type="InterPro" id="IPR051009">
    <property type="entry name" value="PRM"/>
</dbReference>
<feature type="signal peptide" evidence="3">
    <location>
        <begin position="1"/>
        <end position="23"/>
    </location>
</feature>
<dbReference type="GeneID" id="28826047"/>
<keyword evidence="2" id="KW-0812">Transmembrane</keyword>
<dbReference type="RefSeq" id="XP_018062040.1">
    <property type="nucleotide sequence ID" value="XM_018216321.1"/>
</dbReference>
<feature type="compositionally biased region" description="Gly residues" evidence="1">
    <location>
        <begin position="261"/>
        <end position="271"/>
    </location>
</feature>
<feature type="region of interest" description="Disordered" evidence="1">
    <location>
        <begin position="197"/>
        <end position="218"/>
    </location>
</feature>
<keyword evidence="5" id="KW-1185">Reference proteome</keyword>
<feature type="chain" id="PRO_5007287899" evidence="3">
    <location>
        <begin position="24"/>
        <end position="350"/>
    </location>
</feature>
<feature type="compositionally biased region" description="Polar residues" evidence="1">
    <location>
        <begin position="272"/>
        <end position="282"/>
    </location>
</feature>
<dbReference type="PANTHER" id="PTHR36089:SF1">
    <property type="entry name" value="CHITIN SYNTHASE 3 COMPLEX PROTEIN CSI2-RELATED"/>
    <property type="match status" value="1"/>
</dbReference>
<evidence type="ECO:0000256" key="1">
    <source>
        <dbReference type="SAM" id="MobiDB-lite"/>
    </source>
</evidence>
<dbReference type="InParanoid" id="A0A132B5J7"/>
<feature type="compositionally biased region" description="Polar residues" evidence="1">
    <location>
        <begin position="311"/>
        <end position="320"/>
    </location>
</feature>
<keyword evidence="2" id="KW-0472">Membrane</keyword>
<evidence type="ECO:0000313" key="4">
    <source>
        <dbReference type="EMBL" id="KUJ07685.1"/>
    </source>
</evidence>
<feature type="region of interest" description="Disordered" evidence="1">
    <location>
        <begin position="261"/>
        <end position="327"/>
    </location>
</feature>
<keyword evidence="3" id="KW-0732">Signal</keyword>
<proteinExistence type="predicted"/>
<gene>
    <name evidence="4" type="ORF">LY89DRAFT_691436</name>
</gene>
<keyword evidence="2" id="KW-1133">Transmembrane helix</keyword>
<dbReference type="OrthoDB" id="4065319at2759"/>
<dbReference type="AlphaFoldDB" id="A0A132B5J7"/>
<feature type="transmembrane region" description="Helical" evidence="2">
    <location>
        <begin position="128"/>
        <end position="148"/>
    </location>
</feature>
<reference evidence="4 5" key="1">
    <citation type="submission" date="2015-10" db="EMBL/GenBank/DDBJ databases">
        <title>Full genome of DAOMC 229536 Phialocephala scopiformis, a fungal endophyte of spruce producing the potent anti-insectan compound rugulosin.</title>
        <authorList>
            <consortium name="DOE Joint Genome Institute"/>
            <person name="Walker A.K."/>
            <person name="Frasz S.L."/>
            <person name="Seifert K.A."/>
            <person name="Miller J.D."/>
            <person name="Mondo S.J."/>
            <person name="Labutti K."/>
            <person name="Lipzen A."/>
            <person name="Dockter R."/>
            <person name="Kennedy M."/>
            <person name="Grigoriev I.V."/>
            <person name="Spatafora J.W."/>
        </authorList>
    </citation>
    <scope>NUCLEOTIDE SEQUENCE [LARGE SCALE GENOMIC DNA]</scope>
    <source>
        <strain evidence="4 5">CBS 120377</strain>
    </source>
</reference>
<dbReference type="PANTHER" id="PTHR36089">
    <property type="entry name" value="CHITIN SYNTHASE 3 COMPLEX PROTEIN CSI2-RELATED"/>
    <property type="match status" value="1"/>
</dbReference>
<name>A0A132B5J7_MOLSC</name>
<accession>A0A132B5J7</accession>
<evidence type="ECO:0000256" key="3">
    <source>
        <dbReference type="SAM" id="SignalP"/>
    </source>
</evidence>
<sequence>MRLLQRSAAVAVTFAMAASAASTLPNLSTASAATGTGSASNTASATTGGSTSGASTSGSTSASAVTITGSGSTASSSGSIPTITGTSATSDAALTGLPTLSGAVQPVTVTVPNLSNAPFMQTSSLPDGTVFIVVGAILGFMAMSVLLWRGLVAWTLHRSVTRAASQQNMDDKNALFRTPAPPAPFYKYSDRDSTISLSGLGHKSKKSNRPGTGGAGASTTNLFFSPTAGAAGAGLGAGNRGSNYLPAGYYAAGASAPGNGQGHIPVGGQGHSQGISMSTLRPESQGYGRARSLGHSPPDSPGLSADRGHMASSSTLNLSQGYGGNERAPSAYLEDLIDGDSTIPPGHGRI</sequence>
<evidence type="ECO:0000313" key="5">
    <source>
        <dbReference type="Proteomes" id="UP000070700"/>
    </source>
</evidence>
<dbReference type="KEGG" id="psco:LY89DRAFT_691436"/>
<dbReference type="Proteomes" id="UP000070700">
    <property type="component" value="Unassembled WGS sequence"/>
</dbReference>
<dbReference type="FunCoup" id="A0A132B5J7">
    <property type="interactions" value="83"/>
</dbReference>
<dbReference type="EMBL" id="KQ947438">
    <property type="protein sequence ID" value="KUJ07685.1"/>
    <property type="molecule type" value="Genomic_DNA"/>
</dbReference>
<protein>
    <submittedName>
        <fullName evidence="4">Uncharacterized protein</fullName>
    </submittedName>
</protein>